<proteinExistence type="predicted"/>
<sequence length="201" mass="23337">MRKIILTLISFIIFSNFYAQEKLEIKRIGFSIDIPQKWIFTSNEEVLKNLDNYNFTDKQLETLLKSTNASIGLATLVKYDPKTYPGIIPTIKIRTQEVKTKNIQEFASQLKQSGEDLKKTLNDFKYIDTPSVVEISGKKVVKFSVQFRLKQENNSFNICSRSYYILKNGYYISLNFIEEIGKEDNSLLFEDLIKTISLTDK</sequence>
<organism evidence="1 2">
    <name type="scientific">Flavobacterium nitrogenifigens</name>
    <dbReference type="NCBI Taxonomy" id="1617283"/>
    <lineage>
        <taxon>Bacteria</taxon>
        <taxon>Pseudomonadati</taxon>
        <taxon>Bacteroidota</taxon>
        <taxon>Flavobacteriia</taxon>
        <taxon>Flavobacteriales</taxon>
        <taxon>Flavobacteriaceae</taxon>
        <taxon>Flavobacterium</taxon>
    </lineage>
</organism>
<name>A0A7W7IUH0_9FLAO</name>
<dbReference type="Proteomes" id="UP000561681">
    <property type="component" value="Unassembled WGS sequence"/>
</dbReference>
<evidence type="ECO:0008006" key="3">
    <source>
        <dbReference type="Google" id="ProtNLM"/>
    </source>
</evidence>
<evidence type="ECO:0000313" key="1">
    <source>
        <dbReference type="EMBL" id="MBB4800724.1"/>
    </source>
</evidence>
<protein>
    <recommendedName>
        <fullName evidence="3">DUF1795 domain-containing protein</fullName>
    </recommendedName>
</protein>
<dbReference type="AlphaFoldDB" id="A0A7W7IUH0"/>
<dbReference type="RefSeq" id="WP_184158585.1">
    <property type="nucleotide sequence ID" value="NZ_JACHLD010000001.1"/>
</dbReference>
<evidence type="ECO:0000313" key="2">
    <source>
        <dbReference type="Proteomes" id="UP000561681"/>
    </source>
</evidence>
<keyword evidence="2" id="KW-1185">Reference proteome</keyword>
<comment type="caution">
    <text evidence="1">The sequence shown here is derived from an EMBL/GenBank/DDBJ whole genome shotgun (WGS) entry which is preliminary data.</text>
</comment>
<accession>A0A7W7IUH0</accession>
<dbReference type="EMBL" id="JACHLD010000001">
    <property type="protein sequence ID" value="MBB4800724.1"/>
    <property type="molecule type" value="Genomic_DNA"/>
</dbReference>
<gene>
    <name evidence="1" type="ORF">HNP37_000763</name>
</gene>
<reference evidence="1 2" key="1">
    <citation type="submission" date="2020-08" db="EMBL/GenBank/DDBJ databases">
        <title>Functional genomics of gut bacteria from endangered species of beetles.</title>
        <authorList>
            <person name="Carlos-Shanley C."/>
        </authorList>
    </citation>
    <scope>NUCLEOTIDE SEQUENCE [LARGE SCALE GENOMIC DNA]</scope>
    <source>
        <strain evidence="1 2">S00142</strain>
    </source>
</reference>